<keyword evidence="2" id="KW-0378">Hydrolase</keyword>
<dbReference type="InterPro" id="IPR006680">
    <property type="entry name" value="Amidohydro-rel"/>
</dbReference>
<evidence type="ECO:0000313" key="2">
    <source>
        <dbReference type="EMBL" id="TCP45774.1"/>
    </source>
</evidence>
<dbReference type="AlphaFoldDB" id="A0A4R2QBU0"/>
<evidence type="ECO:0000313" key="3">
    <source>
        <dbReference type="Proteomes" id="UP000294911"/>
    </source>
</evidence>
<dbReference type="PANTHER" id="PTHR43135:SF3">
    <property type="entry name" value="ALPHA-D-RIBOSE 1-METHYLPHOSPHONATE 5-TRIPHOSPHATE DIPHOSPHATASE"/>
    <property type="match status" value="1"/>
</dbReference>
<proteinExistence type="predicted"/>
<dbReference type="PANTHER" id="PTHR43135">
    <property type="entry name" value="ALPHA-D-RIBOSE 1-METHYLPHOSPHONATE 5-TRIPHOSPHATE DIPHOSPHATASE"/>
    <property type="match status" value="1"/>
</dbReference>
<feature type="domain" description="Amidohydrolase-related" evidence="1">
    <location>
        <begin position="97"/>
        <end position="481"/>
    </location>
</feature>
<dbReference type="GO" id="GO:0016810">
    <property type="term" value="F:hydrolase activity, acting on carbon-nitrogen (but not peptide) bonds"/>
    <property type="evidence" value="ECO:0007669"/>
    <property type="project" value="InterPro"/>
</dbReference>
<dbReference type="Gene3D" id="3.20.20.140">
    <property type="entry name" value="Metal-dependent hydrolases"/>
    <property type="match status" value="1"/>
</dbReference>
<keyword evidence="3" id="KW-1185">Reference proteome</keyword>
<dbReference type="InterPro" id="IPR051781">
    <property type="entry name" value="Metallo-dep_Hydrolase"/>
</dbReference>
<evidence type="ECO:0000259" key="1">
    <source>
        <dbReference type="Pfam" id="PF01979"/>
    </source>
</evidence>
<protein>
    <submittedName>
        <fullName evidence="2">Imidazolonepropionase-like amidohydrolase</fullName>
    </submittedName>
</protein>
<dbReference type="SUPFAM" id="SSF51556">
    <property type="entry name" value="Metallo-dependent hydrolases"/>
    <property type="match status" value="1"/>
</dbReference>
<organism evidence="2 3">
    <name type="scientific">Tamaricihabitans halophyticus</name>
    <dbReference type="NCBI Taxonomy" id="1262583"/>
    <lineage>
        <taxon>Bacteria</taxon>
        <taxon>Bacillati</taxon>
        <taxon>Actinomycetota</taxon>
        <taxon>Actinomycetes</taxon>
        <taxon>Pseudonocardiales</taxon>
        <taxon>Pseudonocardiaceae</taxon>
        <taxon>Tamaricihabitans</taxon>
    </lineage>
</organism>
<reference evidence="2 3" key="1">
    <citation type="submission" date="2019-03" db="EMBL/GenBank/DDBJ databases">
        <title>Genomic Encyclopedia of Type Strains, Phase IV (KMG-IV): sequencing the most valuable type-strain genomes for metagenomic binning, comparative biology and taxonomic classification.</title>
        <authorList>
            <person name="Goeker M."/>
        </authorList>
    </citation>
    <scope>NUCLEOTIDE SEQUENCE [LARGE SCALE GENOMIC DNA]</scope>
    <source>
        <strain evidence="2 3">DSM 45765</strain>
    </source>
</reference>
<name>A0A4R2QBU0_9PSEU</name>
<dbReference type="Proteomes" id="UP000294911">
    <property type="component" value="Unassembled WGS sequence"/>
</dbReference>
<dbReference type="Gene3D" id="2.30.40.10">
    <property type="entry name" value="Urease, subunit C, domain 1"/>
    <property type="match status" value="1"/>
</dbReference>
<accession>A0A4R2QBU0</accession>
<dbReference type="SUPFAM" id="SSF51338">
    <property type="entry name" value="Composite domain of metallo-dependent hydrolases"/>
    <property type="match status" value="1"/>
</dbReference>
<dbReference type="EMBL" id="SLXQ01000015">
    <property type="protein sequence ID" value="TCP45774.1"/>
    <property type="molecule type" value="Genomic_DNA"/>
</dbReference>
<dbReference type="Pfam" id="PF01979">
    <property type="entry name" value="Amidohydro_1"/>
    <property type="match status" value="1"/>
</dbReference>
<dbReference type="InterPro" id="IPR011059">
    <property type="entry name" value="Metal-dep_hydrolase_composite"/>
</dbReference>
<dbReference type="InterPro" id="IPR032466">
    <property type="entry name" value="Metal_Hydrolase"/>
</dbReference>
<sequence length="502" mass="54298">MLSWLGRGVGVAAGVGITASVDSAMATTGAGARVDPELDRGGQVTVLANGTVLDGTGAAPWPDTTVVLAGDRIVAVGRYPLRDLPDGVTVVDVHGKYVLPGLWDTHTHGGWLLDTFAPLHLANGVTGVREMVGPPGMEEVRELLNSGQVPGPRMVLASELVDGPHSAWGGGDTGAGVIEAGTPTEGRAAVQRAHEMGADFVKVYSYLAPDVYDAIATEAARLDIWFAGHIPAQVTAQDAIRSGQHTLEHQYGIYLSTATDREDRYRRLREVFADPDRAGEWAETMGQLEMDSVRRHDRRQAEELFALMRRHGTWYSPTLGVERTARLPGEDLLADSRLLDLLERYIQPTMREQWLANARARLNRPPEQNARMREYVAAQARLTGAAAGSGVPIIAGTDCWIPFVFPGFSMHDELALLVQAGLTPMRALQAATRDAARCVGWGEQSGTVTPGKLADLLILRQNPLEDIRHTTTIDAVVSRGRYISSREREAMLAEAETAAQQD</sequence>
<gene>
    <name evidence="2" type="ORF">EV191_11554</name>
</gene>
<comment type="caution">
    <text evidence="2">The sequence shown here is derived from an EMBL/GenBank/DDBJ whole genome shotgun (WGS) entry which is preliminary data.</text>
</comment>